<keyword evidence="2 5" id="KW-0238">DNA-binding</keyword>
<evidence type="ECO:0000313" key="6">
    <source>
        <dbReference type="Proteomes" id="UP000525652"/>
    </source>
</evidence>
<dbReference type="Pfam" id="PF00356">
    <property type="entry name" value="LacI"/>
    <property type="match status" value="1"/>
</dbReference>
<gene>
    <name evidence="5" type="ORF">H5P30_14415</name>
</gene>
<dbReference type="InterPro" id="IPR000843">
    <property type="entry name" value="HTH_LacI"/>
</dbReference>
<name>A0A7X1E5C0_9BACT</name>
<dbReference type="Gene3D" id="3.40.50.2300">
    <property type="match status" value="2"/>
</dbReference>
<dbReference type="PROSITE" id="PS50932">
    <property type="entry name" value="HTH_LACI_2"/>
    <property type="match status" value="1"/>
</dbReference>
<accession>A0A7X1E5C0</accession>
<organism evidence="5 6">
    <name type="scientific">Puniceicoccus vermicola</name>
    <dbReference type="NCBI Taxonomy" id="388746"/>
    <lineage>
        <taxon>Bacteria</taxon>
        <taxon>Pseudomonadati</taxon>
        <taxon>Verrucomicrobiota</taxon>
        <taxon>Opitutia</taxon>
        <taxon>Puniceicoccales</taxon>
        <taxon>Puniceicoccaceae</taxon>
        <taxon>Puniceicoccus</taxon>
    </lineage>
</organism>
<dbReference type="RefSeq" id="WP_185693623.1">
    <property type="nucleotide sequence ID" value="NZ_JACHVA010000111.1"/>
</dbReference>
<evidence type="ECO:0000256" key="3">
    <source>
        <dbReference type="ARBA" id="ARBA00023163"/>
    </source>
</evidence>
<feature type="domain" description="HTH lacI-type" evidence="4">
    <location>
        <begin position="8"/>
        <end position="62"/>
    </location>
</feature>
<dbReference type="Proteomes" id="UP000525652">
    <property type="component" value="Unassembled WGS sequence"/>
</dbReference>
<dbReference type="AlphaFoldDB" id="A0A7X1E5C0"/>
<evidence type="ECO:0000259" key="4">
    <source>
        <dbReference type="PROSITE" id="PS50932"/>
    </source>
</evidence>
<sequence length="346" mass="39550">MARLEQRIRIKDIAKSIGVSPMAVSLALRNQPGVSDKTRKRILSKATEMGYVADPAMTALSAYRTRRHSRKEFATIAILDNWPAVHDWAEFASASLLLDGARESCSKYGYQLEVFRTVKQSISDRRLSDILYSRGIRGLVIAPLCNPEKTLDVDWSKFSTITIEQPFSLPDFHYISPDYLWDISQVWRKLMERGYERIGLVLPHEAAERVQYHWAAAHMFEQQKNAPQSKRLPMLYLKDYEKKATFLKWLKQTKPDVVISKNEVIYRWLREDGYSIPNDIGYVSLTACDEPHINPAGITQNRRLMGKLLIDILHGFLMQQSSGIEAAKVGTTVQGTWTEGTTIRSL</sequence>
<dbReference type="PANTHER" id="PTHR30146">
    <property type="entry name" value="LACI-RELATED TRANSCRIPTIONAL REPRESSOR"/>
    <property type="match status" value="1"/>
</dbReference>
<comment type="caution">
    <text evidence="5">The sequence shown here is derived from an EMBL/GenBank/DDBJ whole genome shotgun (WGS) entry which is preliminary data.</text>
</comment>
<keyword evidence="6" id="KW-1185">Reference proteome</keyword>
<dbReference type="EMBL" id="JACHVA010000111">
    <property type="protein sequence ID" value="MBC2602974.1"/>
    <property type="molecule type" value="Genomic_DNA"/>
</dbReference>
<protein>
    <submittedName>
        <fullName evidence="5">LacI family DNA-binding transcriptional regulator</fullName>
    </submittedName>
</protein>
<dbReference type="CDD" id="cd01392">
    <property type="entry name" value="HTH_LacI"/>
    <property type="match status" value="1"/>
</dbReference>
<reference evidence="5 6" key="1">
    <citation type="submission" date="2020-07" db="EMBL/GenBank/DDBJ databases">
        <authorList>
            <person name="Feng X."/>
        </authorList>
    </citation>
    <scope>NUCLEOTIDE SEQUENCE [LARGE SCALE GENOMIC DNA]</scope>
    <source>
        <strain evidence="5 6">JCM14086</strain>
    </source>
</reference>
<proteinExistence type="predicted"/>
<dbReference type="GO" id="GO:0003700">
    <property type="term" value="F:DNA-binding transcription factor activity"/>
    <property type="evidence" value="ECO:0007669"/>
    <property type="project" value="TreeGrafter"/>
</dbReference>
<dbReference type="Gene3D" id="1.10.260.40">
    <property type="entry name" value="lambda repressor-like DNA-binding domains"/>
    <property type="match status" value="1"/>
</dbReference>
<dbReference type="SUPFAM" id="SSF47413">
    <property type="entry name" value="lambda repressor-like DNA-binding domains"/>
    <property type="match status" value="1"/>
</dbReference>
<dbReference type="InterPro" id="IPR010982">
    <property type="entry name" value="Lambda_DNA-bd_dom_sf"/>
</dbReference>
<keyword evidence="1" id="KW-0805">Transcription regulation</keyword>
<dbReference type="InterPro" id="IPR028082">
    <property type="entry name" value="Peripla_BP_I"/>
</dbReference>
<dbReference type="SUPFAM" id="SSF53822">
    <property type="entry name" value="Periplasmic binding protein-like I"/>
    <property type="match status" value="1"/>
</dbReference>
<dbReference type="SMART" id="SM00354">
    <property type="entry name" value="HTH_LACI"/>
    <property type="match status" value="1"/>
</dbReference>
<keyword evidence="3" id="KW-0804">Transcription</keyword>
<evidence type="ECO:0000313" key="5">
    <source>
        <dbReference type="EMBL" id="MBC2602974.1"/>
    </source>
</evidence>
<dbReference type="GO" id="GO:0000976">
    <property type="term" value="F:transcription cis-regulatory region binding"/>
    <property type="evidence" value="ECO:0007669"/>
    <property type="project" value="TreeGrafter"/>
</dbReference>
<evidence type="ECO:0000256" key="2">
    <source>
        <dbReference type="ARBA" id="ARBA00023125"/>
    </source>
</evidence>
<dbReference type="PANTHER" id="PTHR30146:SF109">
    <property type="entry name" value="HTH-TYPE TRANSCRIPTIONAL REGULATOR GALS"/>
    <property type="match status" value="1"/>
</dbReference>
<evidence type="ECO:0000256" key="1">
    <source>
        <dbReference type="ARBA" id="ARBA00023015"/>
    </source>
</evidence>